<dbReference type="InterPro" id="IPR029479">
    <property type="entry name" value="Nitroreductase"/>
</dbReference>
<proteinExistence type="inferred from homology"/>
<evidence type="ECO:0000313" key="5">
    <source>
        <dbReference type="Proteomes" id="UP000027337"/>
    </source>
</evidence>
<organism evidence="4 5">
    <name type="scientific">Sulfitobacter mediterraneus</name>
    <dbReference type="NCBI Taxonomy" id="83219"/>
    <lineage>
        <taxon>Bacteria</taxon>
        <taxon>Pseudomonadati</taxon>
        <taxon>Pseudomonadota</taxon>
        <taxon>Alphaproteobacteria</taxon>
        <taxon>Rhodobacterales</taxon>
        <taxon>Roseobacteraceae</taxon>
        <taxon>Sulfitobacter</taxon>
    </lineage>
</organism>
<dbReference type="EMBL" id="JEMU01000007">
    <property type="protein sequence ID" value="KAJ03264.1"/>
    <property type="molecule type" value="Genomic_DNA"/>
</dbReference>
<dbReference type="eggNOG" id="COG0778">
    <property type="taxonomic scope" value="Bacteria"/>
</dbReference>
<dbReference type="STRING" id="83219.PM02_10260"/>
<gene>
    <name evidence="4" type="ORF">PM02_10260</name>
</gene>
<protein>
    <submittedName>
        <fullName evidence="4">Nitroreductase</fullName>
    </submittedName>
</protein>
<reference evidence="4 5" key="1">
    <citation type="journal article" date="2014" name="Genome Announc.">
        <title>Draft Genome Sequences of Two Isolates of the Roseobacter Group, Sulfitobacter sp. Strains 3SOLIMAR09 and 1FIGIMAR09, from Harbors of Mallorca Island (Mediterranean Sea).</title>
        <authorList>
            <person name="Mas-Llado M."/>
            <person name="Pina-Villalonga J.M."/>
            <person name="Brunet-Galmes I."/>
            <person name="Nogales B."/>
            <person name="Bosch R."/>
        </authorList>
    </citation>
    <scope>NUCLEOTIDE SEQUENCE [LARGE SCALE GENOMIC DNA]</scope>
    <source>
        <strain evidence="4 5">1FIGIMAR09</strain>
    </source>
</reference>
<keyword evidence="5" id="KW-1185">Reference proteome</keyword>
<evidence type="ECO:0000313" key="4">
    <source>
        <dbReference type="EMBL" id="KAJ03264.1"/>
    </source>
</evidence>
<comment type="caution">
    <text evidence="4">The sequence shown here is derived from an EMBL/GenBank/DDBJ whole genome shotgun (WGS) entry which is preliminary data.</text>
</comment>
<comment type="similarity">
    <text evidence="1">Belongs to the nitroreductase family.</text>
</comment>
<feature type="domain" description="Nitroreductase" evidence="3">
    <location>
        <begin position="7"/>
        <end position="197"/>
    </location>
</feature>
<accession>A0A061SUS9</accession>
<sequence length="225" mass="25209">MNIDQAIQERRSIRGFQDKPVPQALLEEVIALANRAPSSMNTQPWHLHVLTGEPLEQVRKGNTERMLGGVTPTRDIEDYAAYEGEHRQRQIEIAIQLFEAMGIERHDAERRQDWVMRGFRQFDAPVSIVVCFDRSLLNNTIAHFDTGAMTYGLVLAAWARGLGAVINGQGIMQSPVVREVANIAEDQVILTCVALGWPDDGFVANDVVSRRRPVENVTKFLGFDG</sequence>
<dbReference type="Pfam" id="PF00881">
    <property type="entry name" value="Nitroreductase"/>
    <property type="match status" value="1"/>
</dbReference>
<dbReference type="AlphaFoldDB" id="A0A061SUS9"/>
<dbReference type="RefSeq" id="WP_037907934.1">
    <property type="nucleotide sequence ID" value="NZ_JEMU01000007.1"/>
</dbReference>
<dbReference type="PANTHER" id="PTHR43673:SF10">
    <property type="entry name" value="NADH DEHYDROGENASE_NAD(P)H NITROREDUCTASE XCC3605-RELATED"/>
    <property type="match status" value="1"/>
</dbReference>
<dbReference type="GO" id="GO:0016491">
    <property type="term" value="F:oxidoreductase activity"/>
    <property type="evidence" value="ECO:0007669"/>
    <property type="project" value="UniProtKB-KW"/>
</dbReference>
<dbReference type="SUPFAM" id="SSF55469">
    <property type="entry name" value="FMN-dependent nitroreductase-like"/>
    <property type="match status" value="1"/>
</dbReference>
<dbReference type="Gene3D" id="3.40.109.10">
    <property type="entry name" value="NADH Oxidase"/>
    <property type="match status" value="1"/>
</dbReference>
<name>A0A061SUS9_9RHOB</name>
<evidence type="ECO:0000256" key="1">
    <source>
        <dbReference type="ARBA" id="ARBA00007118"/>
    </source>
</evidence>
<dbReference type="Proteomes" id="UP000027337">
    <property type="component" value="Unassembled WGS sequence"/>
</dbReference>
<dbReference type="CDD" id="cd02136">
    <property type="entry name" value="PnbA_NfnB-like"/>
    <property type="match status" value="1"/>
</dbReference>
<keyword evidence="2" id="KW-0560">Oxidoreductase</keyword>
<evidence type="ECO:0000259" key="3">
    <source>
        <dbReference type="Pfam" id="PF00881"/>
    </source>
</evidence>
<dbReference type="PANTHER" id="PTHR43673">
    <property type="entry name" value="NAD(P)H NITROREDUCTASE YDGI-RELATED"/>
    <property type="match status" value="1"/>
</dbReference>
<dbReference type="InterPro" id="IPR000415">
    <property type="entry name" value="Nitroreductase-like"/>
</dbReference>
<evidence type="ECO:0000256" key="2">
    <source>
        <dbReference type="ARBA" id="ARBA00023002"/>
    </source>
</evidence>